<dbReference type="AlphaFoldDB" id="A0A3R7MF76"/>
<dbReference type="InterPro" id="IPR011333">
    <property type="entry name" value="SKP1/BTB/POZ_sf"/>
</dbReference>
<comment type="pathway">
    <text evidence="1">Protein modification; protein ubiquitination.</text>
</comment>
<dbReference type="FunFam" id="1.25.40.420:FF:000001">
    <property type="entry name" value="Kelch-like family member 12"/>
    <property type="match status" value="1"/>
</dbReference>
<keyword evidence="3" id="KW-0880">Kelch repeat</keyword>
<evidence type="ECO:0000313" key="9">
    <source>
        <dbReference type="EMBL" id="ROT74764.1"/>
    </source>
</evidence>
<dbReference type="Proteomes" id="UP000283509">
    <property type="component" value="Unassembled WGS sequence"/>
</dbReference>
<dbReference type="InterPro" id="IPR015915">
    <property type="entry name" value="Kelch-typ_b-propeller"/>
</dbReference>
<gene>
    <name evidence="9" type="ORF">C7M84_006718</name>
</gene>
<dbReference type="InterPro" id="IPR017096">
    <property type="entry name" value="BTB-kelch_protein"/>
</dbReference>
<dbReference type="GO" id="GO:0016567">
    <property type="term" value="P:protein ubiquitination"/>
    <property type="evidence" value="ECO:0007669"/>
    <property type="project" value="UniProtKB-UniPathway"/>
</dbReference>
<dbReference type="EMBL" id="QCYY01001849">
    <property type="protein sequence ID" value="ROT74764.1"/>
    <property type="molecule type" value="Genomic_DNA"/>
</dbReference>
<dbReference type="OrthoDB" id="45365at2759"/>
<evidence type="ECO:0000259" key="8">
    <source>
        <dbReference type="PROSITE" id="PS50097"/>
    </source>
</evidence>
<evidence type="ECO:0000256" key="4">
    <source>
        <dbReference type="ARBA" id="ARBA00022737"/>
    </source>
</evidence>
<dbReference type="Gene3D" id="3.30.710.10">
    <property type="entry name" value="Potassium Channel Kv1.1, Chain A"/>
    <property type="match status" value="1"/>
</dbReference>
<comment type="caution">
    <text evidence="9">The sequence shown here is derived from an EMBL/GenBank/DDBJ whole genome shotgun (WGS) entry which is preliminary data.</text>
</comment>
<dbReference type="PANTHER" id="PTHR24412:SF497">
    <property type="entry name" value="KELCH-LIKE PROTEIN 18"/>
    <property type="match status" value="1"/>
</dbReference>
<dbReference type="FunFam" id="3.30.710.10:FF:000001">
    <property type="entry name" value="Kelch-like family member 20"/>
    <property type="match status" value="1"/>
</dbReference>
<keyword evidence="4" id="KW-0677">Repeat</keyword>
<organism evidence="9 10">
    <name type="scientific">Penaeus vannamei</name>
    <name type="common">Whiteleg shrimp</name>
    <name type="synonym">Litopenaeus vannamei</name>
    <dbReference type="NCBI Taxonomy" id="6689"/>
    <lineage>
        <taxon>Eukaryota</taxon>
        <taxon>Metazoa</taxon>
        <taxon>Ecdysozoa</taxon>
        <taxon>Arthropoda</taxon>
        <taxon>Crustacea</taxon>
        <taxon>Multicrustacea</taxon>
        <taxon>Malacostraca</taxon>
        <taxon>Eumalacostraca</taxon>
        <taxon>Eucarida</taxon>
        <taxon>Decapoda</taxon>
        <taxon>Dendrobranchiata</taxon>
        <taxon>Penaeoidea</taxon>
        <taxon>Penaeidae</taxon>
        <taxon>Penaeus</taxon>
    </lineage>
</organism>
<dbReference type="STRING" id="6689.A0A3R7MF76"/>
<sequence length="504" mass="56284">MDEEDTKFELLEIENLVESDDFTIFNQEDLPVGGFQVMEEIRRKGKLCDVTLKVEDQCFSVHRIVLAAVIPYFNAMFTHDMAESKQKEITMQGIEPSALESLINFAYSGKVKIDGANVQSLLVGASFLQLSKVREACADFLKLRLHPHNVLGIRAFADTLACWSLVEASNRYLQKHFVDVSVSEEFLNLNFSDVREIISRDELNVPSEECVFEAIMSWVKRDLDQRSDHLPELLTKVRMPLLTPQYLTDCVGTENLIRSSHECRDLLDEAKDYHLMPERRPLLQSFRTRPRCCNDIVGLIYAVGGLTKSAAVLNDHLYVCGGYDGVASLNTVECYNSDTNKWVMVTSMTKHRSAAGVVAFDGHVYAIGGHDGLSIFDSVERYDPTTGQWTPVTPMLSKRCRLGAATLNGKLYVCGGYDGSTFLRTVEVYDPITSKWSFIASMSVTRSRVALVANMGRLYAIGGYDGVSNLSTVEVYNPELDQWEFITSMCAHEGGVGVGVIPLP</sequence>
<evidence type="ECO:0000256" key="1">
    <source>
        <dbReference type="ARBA" id="ARBA00004906"/>
    </source>
</evidence>
<evidence type="ECO:0000313" key="10">
    <source>
        <dbReference type="Proteomes" id="UP000283509"/>
    </source>
</evidence>
<dbReference type="SMART" id="SM00612">
    <property type="entry name" value="Kelch"/>
    <property type="match status" value="4"/>
</dbReference>
<dbReference type="SMART" id="SM00225">
    <property type="entry name" value="BTB"/>
    <property type="match status" value="1"/>
</dbReference>
<keyword evidence="5" id="KW-0833">Ubl conjugation pathway</keyword>
<proteinExistence type="predicted"/>
<dbReference type="InterPro" id="IPR006652">
    <property type="entry name" value="Kelch_1"/>
</dbReference>
<feature type="domain" description="BTB" evidence="8">
    <location>
        <begin position="48"/>
        <end position="115"/>
    </location>
</feature>
<reference evidence="9 10" key="2">
    <citation type="submission" date="2019-01" db="EMBL/GenBank/DDBJ databases">
        <title>The decoding of complex shrimp genome reveals the adaptation for benthos swimmer, frequently molting mechanism and breeding impact on genome.</title>
        <authorList>
            <person name="Sun Y."/>
            <person name="Gao Y."/>
            <person name="Yu Y."/>
        </authorList>
    </citation>
    <scope>NUCLEOTIDE SEQUENCE [LARGE SCALE GENOMIC DNA]</scope>
    <source>
        <tissue evidence="9">Muscle</tissue>
    </source>
</reference>
<dbReference type="Pfam" id="PF07707">
    <property type="entry name" value="BACK"/>
    <property type="match status" value="1"/>
</dbReference>
<dbReference type="Gene3D" id="1.25.40.420">
    <property type="match status" value="1"/>
</dbReference>
<dbReference type="InterPro" id="IPR011705">
    <property type="entry name" value="BACK"/>
</dbReference>
<evidence type="ECO:0000256" key="2">
    <source>
        <dbReference type="ARBA" id="ARBA00013699"/>
    </source>
</evidence>
<dbReference type="InterPro" id="IPR000210">
    <property type="entry name" value="BTB/POZ_dom"/>
</dbReference>
<evidence type="ECO:0000256" key="3">
    <source>
        <dbReference type="ARBA" id="ARBA00022441"/>
    </source>
</evidence>
<dbReference type="SUPFAM" id="SSF54695">
    <property type="entry name" value="POZ domain"/>
    <property type="match status" value="1"/>
</dbReference>
<protein>
    <recommendedName>
        <fullName evidence="2">Kelch-like protein diablo</fullName>
    </recommendedName>
</protein>
<keyword evidence="10" id="KW-1185">Reference proteome</keyword>
<evidence type="ECO:0000256" key="6">
    <source>
        <dbReference type="ARBA" id="ARBA00023203"/>
    </source>
</evidence>
<dbReference type="Pfam" id="PF01344">
    <property type="entry name" value="Kelch_1"/>
    <property type="match status" value="4"/>
</dbReference>
<dbReference type="CDD" id="cd18247">
    <property type="entry name" value="BTB_POZ_KLHL18"/>
    <property type="match status" value="1"/>
</dbReference>
<accession>A0A3R7MF76</accession>
<dbReference type="GO" id="GO:0003779">
    <property type="term" value="F:actin binding"/>
    <property type="evidence" value="ECO:0007669"/>
    <property type="project" value="UniProtKB-KW"/>
</dbReference>
<dbReference type="InterPro" id="IPR030603">
    <property type="entry name" value="KLHL18_BTB/POZ"/>
</dbReference>
<dbReference type="PANTHER" id="PTHR24412">
    <property type="entry name" value="KELCH PROTEIN"/>
    <property type="match status" value="1"/>
</dbReference>
<dbReference type="SMART" id="SM00875">
    <property type="entry name" value="BACK"/>
    <property type="match status" value="1"/>
</dbReference>
<dbReference type="Pfam" id="PF00651">
    <property type="entry name" value="BTB"/>
    <property type="match status" value="1"/>
</dbReference>
<keyword evidence="6" id="KW-0009">Actin-binding</keyword>
<dbReference type="PIRSF" id="PIRSF037037">
    <property type="entry name" value="Kelch-like_protein_gigaxonin"/>
    <property type="match status" value="1"/>
</dbReference>
<dbReference type="SUPFAM" id="SSF117281">
    <property type="entry name" value="Kelch motif"/>
    <property type="match status" value="1"/>
</dbReference>
<dbReference type="UniPathway" id="UPA00143"/>
<name>A0A3R7MF76_PENVA</name>
<reference evidence="9 10" key="1">
    <citation type="submission" date="2018-04" db="EMBL/GenBank/DDBJ databases">
        <authorList>
            <person name="Zhang X."/>
            <person name="Yuan J."/>
            <person name="Li F."/>
            <person name="Xiang J."/>
        </authorList>
    </citation>
    <scope>NUCLEOTIDE SEQUENCE [LARGE SCALE GENOMIC DNA]</scope>
    <source>
        <tissue evidence="9">Muscle</tissue>
    </source>
</reference>
<dbReference type="PROSITE" id="PS50097">
    <property type="entry name" value="BTB"/>
    <property type="match status" value="1"/>
</dbReference>
<evidence type="ECO:0000256" key="7">
    <source>
        <dbReference type="ARBA" id="ARBA00043912"/>
    </source>
</evidence>
<evidence type="ECO:0000256" key="5">
    <source>
        <dbReference type="ARBA" id="ARBA00022786"/>
    </source>
</evidence>
<comment type="function">
    <text evidence="7">Probable substrate-specific adapter of an E3 ubiquitin-protein ligase complex which mediates the ubiquitination and subsequent proteasomal degradation of target proteins. May have a role in synapse differentiation and growth.</text>
</comment>
<dbReference type="PRINTS" id="PR00501">
    <property type="entry name" value="KELCHREPEAT"/>
</dbReference>
<dbReference type="Gene3D" id="2.120.10.80">
    <property type="entry name" value="Kelch-type beta propeller"/>
    <property type="match status" value="1"/>
</dbReference>